<reference evidence="1 2" key="1">
    <citation type="journal article" date="2017" name="Elife">
        <title>Extensive horizontal gene transfer in cheese-associated bacteria.</title>
        <authorList>
            <person name="Bonham K.S."/>
            <person name="Wolfe B.E."/>
            <person name="Dutton R.J."/>
        </authorList>
    </citation>
    <scope>NUCLEOTIDE SEQUENCE [LARGE SCALE GENOMIC DNA]</scope>
    <source>
        <strain evidence="1 2">JB196</strain>
    </source>
</reference>
<dbReference type="InterPro" id="IPR016875">
    <property type="entry name" value="UCP028200"/>
</dbReference>
<dbReference type="PROSITE" id="PS51257">
    <property type="entry name" value="PROKAR_LIPOPROTEIN"/>
    <property type="match status" value="1"/>
</dbReference>
<protein>
    <recommendedName>
        <fullName evidence="3">Lipoprotein</fullName>
    </recommendedName>
</protein>
<evidence type="ECO:0008006" key="3">
    <source>
        <dbReference type="Google" id="ProtNLM"/>
    </source>
</evidence>
<evidence type="ECO:0000313" key="1">
    <source>
        <dbReference type="EMBL" id="RCS70899.1"/>
    </source>
</evidence>
<keyword evidence="2" id="KW-1185">Reference proteome</keyword>
<comment type="caution">
    <text evidence="1">The sequence shown here is derived from an EMBL/GenBank/DDBJ whole genome shotgun (WGS) entry which is preliminary data.</text>
</comment>
<dbReference type="PIRSF" id="PIRSF028200">
    <property type="entry name" value="UCP028200"/>
    <property type="match status" value="1"/>
</dbReference>
<proteinExistence type="predicted"/>
<dbReference type="AlphaFoldDB" id="A0A368LJG7"/>
<accession>A0A368LJG7</accession>
<dbReference type="Proteomes" id="UP000252479">
    <property type="component" value="Unassembled WGS sequence"/>
</dbReference>
<dbReference type="GeneID" id="303190436"/>
<evidence type="ECO:0000313" key="2">
    <source>
        <dbReference type="Proteomes" id="UP000252479"/>
    </source>
</evidence>
<sequence>MFKRLIIVVTFLVLTGCSTQFFYNRLDWLVTQYVDRYLPLNDAQESMLKQSVIDVRQWHREQELPKYIEHIDRLLTLQPKEIGPQQVEAEFFRLKDFSADVAQKVVPKMYELFMTLDQEQADELFASLDEKYRDEFSDYKDLSESEMREKSAERMTEALETWLGDLSEQQKQWVLQWSLERPNMAKDWFWQQQTNKSELQVLFLQRNPSPEFKQKFLNTMLNPEQLYSAEFTEKVQRNRQVTFQMVSQVIQAMSEKQLEHYHEKLRDWRETFSDLVSDN</sequence>
<gene>
    <name evidence="1" type="ORF">CIK83_16050</name>
</gene>
<name>A0A368LJG7_9VIBR</name>
<dbReference type="EMBL" id="QPGL01000002">
    <property type="protein sequence ID" value="RCS70899.1"/>
    <property type="molecule type" value="Genomic_DNA"/>
</dbReference>
<organism evidence="1 2">
    <name type="scientific">Vibrio casei</name>
    <dbReference type="NCBI Taxonomy" id="673372"/>
    <lineage>
        <taxon>Bacteria</taxon>
        <taxon>Pseudomonadati</taxon>
        <taxon>Pseudomonadota</taxon>
        <taxon>Gammaproteobacteria</taxon>
        <taxon>Vibrionales</taxon>
        <taxon>Vibrionaceae</taxon>
        <taxon>Vibrio</taxon>
    </lineage>
</organism>
<dbReference type="RefSeq" id="WP_086962962.1">
    <property type="nucleotide sequence ID" value="NZ_FUKS01000052.1"/>
</dbReference>
<dbReference type="Pfam" id="PF19795">
    <property type="entry name" value="DUF6279"/>
    <property type="match status" value="1"/>
</dbReference>